<name>A0A0W0YNF3_9GAMM</name>
<dbReference type="AlphaFoldDB" id="A0A0W0YNF3"/>
<feature type="transmembrane region" description="Helical" evidence="7">
    <location>
        <begin position="299"/>
        <end position="316"/>
    </location>
</feature>
<comment type="subcellular location">
    <subcellularLocation>
        <location evidence="1">Cell membrane</location>
        <topology evidence="1">Multi-pass membrane protein</topology>
    </subcellularLocation>
</comment>
<feature type="transmembrane region" description="Helical" evidence="7">
    <location>
        <begin position="100"/>
        <end position="120"/>
    </location>
</feature>
<feature type="transmembrane region" description="Helical" evidence="7">
    <location>
        <begin position="249"/>
        <end position="269"/>
    </location>
</feature>
<evidence type="ECO:0000256" key="5">
    <source>
        <dbReference type="ARBA" id="ARBA00022989"/>
    </source>
</evidence>
<dbReference type="InterPro" id="IPR020846">
    <property type="entry name" value="MFS_dom"/>
</dbReference>
<keyword evidence="5 7" id="KW-1133">Transmembrane helix</keyword>
<dbReference type="SUPFAM" id="SSF103473">
    <property type="entry name" value="MFS general substrate transporter"/>
    <property type="match status" value="1"/>
</dbReference>
<feature type="transmembrane region" description="Helical" evidence="7">
    <location>
        <begin position="75"/>
        <end position="94"/>
    </location>
</feature>
<dbReference type="STRING" id="28087.Lsai_1025"/>
<dbReference type="PROSITE" id="PS50850">
    <property type="entry name" value="MFS"/>
    <property type="match status" value="1"/>
</dbReference>
<dbReference type="Proteomes" id="UP000054621">
    <property type="component" value="Unassembled WGS sequence"/>
</dbReference>
<proteinExistence type="predicted"/>
<dbReference type="GO" id="GO:0022857">
    <property type="term" value="F:transmembrane transporter activity"/>
    <property type="evidence" value="ECO:0007669"/>
    <property type="project" value="InterPro"/>
</dbReference>
<dbReference type="PANTHER" id="PTHR23517">
    <property type="entry name" value="RESISTANCE PROTEIN MDTM, PUTATIVE-RELATED-RELATED"/>
    <property type="match status" value="1"/>
</dbReference>
<dbReference type="InterPro" id="IPR050171">
    <property type="entry name" value="MFS_Transporters"/>
</dbReference>
<dbReference type="PANTHER" id="PTHR23517:SF2">
    <property type="entry name" value="MULTIDRUG RESISTANCE PROTEIN MDTH"/>
    <property type="match status" value="1"/>
</dbReference>
<organism evidence="9 10">
    <name type="scientific">Legionella sainthelensi</name>
    <dbReference type="NCBI Taxonomy" id="28087"/>
    <lineage>
        <taxon>Bacteria</taxon>
        <taxon>Pseudomonadati</taxon>
        <taxon>Pseudomonadota</taxon>
        <taxon>Gammaproteobacteria</taxon>
        <taxon>Legionellales</taxon>
        <taxon>Legionellaceae</taxon>
        <taxon>Legionella</taxon>
    </lineage>
</organism>
<dbReference type="GO" id="GO:0005886">
    <property type="term" value="C:plasma membrane"/>
    <property type="evidence" value="ECO:0007669"/>
    <property type="project" value="UniProtKB-SubCell"/>
</dbReference>
<feature type="transmembrane region" description="Helical" evidence="7">
    <location>
        <begin position="159"/>
        <end position="181"/>
    </location>
</feature>
<evidence type="ECO:0000256" key="1">
    <source>
        <dbReference type="ARBA" id="ARBA00004651"/>
    </source>
</evidence>
<keyword evidence="2" id="KW-0813">Transport</keyword>
<evidence type="ECO:0000256" key="4">
    <source>
        <dbReference type="ARBA" id="ARBA00022692"/>
    </source>
</evidence>
<evidence type="ECO:0000259" key="8">
    <source>
        <dbReference type="PROSITE" id="PS50850"/>
    </source>
</evidence>
<evidence type="ECO:0000256" key="2">
    <source>
        <dbReference type="ARBA" id="ARBA00022448"/>
    </source>
</evidence>
<evidence type="ECO:0000313" key="10">
    <source>
        <dbReference type="Proteomes" id="UP000054621"/>
    </source>
</evidence>
<dbReference type="RefSeq" id="WP_027272089.1">
    <property type="nucleotide sequence ID" value="NZ_CAAAJE010000030.1"/>
</dbReference>
<feature type="transmembrane region" description="Helical" evidence="7">
    <location>
        <begin position="40"/>
        <end position="63"/>
    </location>
</feature>
<protein>
    <submittedName>
        <fullName evidence="9">Transporter, major facilitator family</fullName>
    </submittedName>
</protein>
<evidence type="ECO:0000256" key="7">
    <source>
        <dbReference type="SAM" id="Phobius"/>
    </source>
</evidence>
<dbReference type="InterPro" id="IPR036259">
    <property type="entry name" value="MFS_trans_sf"/>
</dbReference>
<keyword evidence="4 7" id="KW-0812">Transmembrane</keyword>
<dbReference type="EMBL" id="LNYV01000013">
    <property type="protein sequence ID" value="KTD58418.1"/>
    <property type="molecule type" value="Genomic_DNA"/>
</dbReference>
<dbReference type="Gene3D" id="1.20.1250.20">
    <property type="entry name" value="MFS general substrate transporter like domains"/>
    <property type="match status" value="1"/>
</dbReference>
<accession>A0A0W0YNF3</accession>
<feature type="transmembrane region" description="Helical" evidence="7">
    <location>
        <begin position="12"/>
        <end position="34"/>
    </location>
</feature>
<dbReference type="OrthoDB" id="9764259at2"/>
<dbReference type="CDD" id="cd17472">
    <property type="entry name" value="MFS_YajR_like"/>
    <property type="match status" value="1"/>
</dbReference>
<feature type="transmembrane region" description="Helical" evidence="7">
    <location>
        <begin position="337"/>
        <end position="361"/>
    </location>
</feature>
<evidence type="ECO:0000256" key="6">
    <source>
        <dbReference type="ARBA" id="ARBA00023136"/>
    </source>
</evidence>
<feature type="transmembrane region" description="Helical" evidence="7">
    <location>
        <begin position="132"/>
        <end position="153"/>
    </location>
</feature>
<feature type="transmembrane region" description="Helical" evidence="7">
    <location>
        <begin position="214"/>
        <end position="234"/>
    </location>
</feature>
<dbReference type="InterPro" id="IPR011701">
    <property type="entry name" value="MFS"/>
</dbReference>
<feature type="domain" description="Major facilitator superfamily (MFS) profile" evidence="8">
    <location>
        <begin position="8"/>
        <end position="390"/>
    </location>
</feature>
<reference evidence="9 10" key="1">
    <citation type="submission" date="2015-11" db="EMBL/GenBank/DDBJ databases">
        <title>Genomic analysis of 38 Legionella species identifies large and diverse effector repertoires.</title>
        <authorList>
            <person name="Burstein D."/>
            <person name="Amaro F."/>
            <person name="Zusman T."/>
            <person name="Lifshitz Z."/>
            <person name="Cohen O."/>
            <person name="Gilbert J.A."/>
            <person name="Pupko T."/>
            <person name="Shuman H.A."/>
            <person name="Segal G."/>
        </authorList>
    </citation>
    <scope>NUCLEOTIDE SEQUENCE [LARGE SCALE GENOMIC DNA]</scope>
    <source>
        <strain evidence="9 10">Mt.St.Helens-4</strain>
    </source>
</reference>
<feature type="transmembrane region" description="Helical" evidence="7">
    <location>
        <begin position="367"/>
        <end position="385"/>
    </location>
</feature>
<dbReference type="Pfam" id="PF07690">
    <property type="entry name" value="MFS_1"/>
    <property type="match status" value="1"/>
</dbReference>
<dbReference type="PATRIC" id="fig|28087.4.peg.1087"/>
<evidence type="ECO:0000256" key="3">
    <source>
        <dbReference type="ARBA" id="ARBA00022475"/>
    </source>
</evidence>
<dbReference type="eggNOG" id="COG2814">
    <property type="taxonomic scope" value="Bacteria"/>
</dbReference>
<keyword evidence="3" id="KW-1003">Cell membrane</keyword>
<evidence type="ECO:0000313" key="9">
    <source>
        <dbReference type="EMBL" id="KTD58418.1"/>
    </source>
</evidence>
<keyword evidence="6 7" id="KW-0472">Membrane</keyword>
<sequence length="455" mass="50227">MKLSWTNTVFPIAAIFSFRMLGLFFLIPVFSIYAEDLQGSTPALIGFAFGIYGLAQGLLQIPFGMLSDKLGRKPIITTGLLLFACGSLIGALTHSIYGMIVARALQGTGAIGSVLIALLADLTPEEQRTKAMAVIGMTIGTSFSLAMVVSPILTSHFGLAGIFYLTTLLSLFGIILLHCVIPKPLKERFHVDSETNPALLKHVIFNEQLQRLNFGIFCQHFILTSTFFVIPFILKKQVEQGHLTQQWHFYLPIMLLSFILMIPFIVLAEKRKKMKGVFLSSVFVIAATQLLFLYTLQNWLGLCLMMLTYFIAFNILEAALPSLISKQANPKSKGTAMGIYSTSQFLGLFLGGAFAGLLFQWNGSQGIFITNGVLALLWLIIASAMKPNLSISTLILHYPWPEKKEDILARLLNTQGIIEAALVQEEEAIYLRIDKKHYIAGSAENILMTSSNGRS</sequence>
<comment type="caution">
    <text evidence="9">The sequence shown here is derived from an EMBL/GenBank/DDBJ whole genome shotgun (WGS) entry which is preliminary data.</text>
</comment>
<feature type="transmembrane region" description="Helical" evidence="7">
    <location>
        <begin position="276"/>
        <end position="293"/>
    </location>
</feature>
<gene>
    <name evidence="9" type="primary">yajR</name>
    <name evidence="9" type="ORF">Lsai_1025</name>
</gene>
<dbReference type="Gene3D" id="3.30.70.100">
    <property type="match status" value="1"/>
</dbReference>